<feature type="non-terminal residue" evidence="1">
    <location>
        <position position="1"/>
    </location>
</feature>
<evidence type="ECO:0000313" key="1">
    <source>
        <dbReference type="EMBL" id="GMS98366.1"/>
    </source>
</evidence>
<evidence type="ECO:0000313" key="2">
    <source>
        <dbReference type="Proteomes" id="UP001432027"/>
    </source>
</evidence>
<dbReference type="Proteomes" id="UP001432027">
    <property type="component" value="Unassembled WGS sequence"/>
</dbReference>
<accession>A0AAV5TVS2</accession>
<name>A0AAV5TVS2_9BILA</name>
<sequence>EMLHVIYPFGKNITVDSAEFLLKLGGRFQIEYVIERSENFLCCSRDVVSLIEKLRITDTYGLIGLLDIFMNKLYQLYGRNALQMFKDIEESTVFRNLSKKMTDILVTWLLQAV</sequence>
<dbReference type="EMBL" id="BTSX01000005">
    <property type="protein sequence ID" value="GMS98366.1"/>
    <property type="molecule type" value="Genomic_DNA"/>
</dbReference>
<keyword evidence="2" id="KW-1185">Reference proteome</keyword>
<protein>
    <submittedName>
        <fullName evidence="1">Uncharacterized protein</fullName>
    </submittedName>
</protein>
<proteinExistence type="predicted"/>
<organism evidence="1 2">
    <name type="scientific">Pristionchus entomophagus</name>
    <dbReference type="NCBI Taxonomy" id="358040"/>
    <lineage>
        <taxon>Eukaryota</taxon>
        <taxon>Metazoa</taxon>
        <taxon>Ecdysozoa</taxon>
        <taxon>Nematoda</taxon>
        <taxon>Chromadorea</taxon>
        <taxon>Rhabditida</taxon>
        <taxon>Rhabditina</taxon>
        <taxon>Diplogasteromorpha</taxon>
        <taxon>Diplogasteroidea</taxon>
        <taxon>Neodiplogasteridae</taxon>
        <taxon>Pristionchus</taxon>
    </lineage>
</organism>
<gene>
    <name evidence="1" type="ORF">PENTCL1PPCAC_20541</name>
</gene>
<comment type="caution">
    <text evidence="1">The sequence shown here is derived from an EMBL/GenBank/DDBJ whole genome shotgun (WGS) entry which is preliminary data.</text>
</comment>
<dbReference type="PANTHER" id="PTHR22744">
    <property type="entry name" value="HELIX LOOP HELIX PROTEIN 21-RELATED"/>
    <property type="match status" value="1"/>
</dbReference>
<dbReference type="AlphaFoldDB" id="A0AAV5TVS2"/>
<reference evidence="1" key="1">
    <citation type="submission" date="2023-10" db="EMBL/GenBank/DDBJ databases">
        <title>Genome assembly of Pristionchus species.</title>
        <authorList>
            <person name="Yoshida K."/>
            <person name="Sommer R.J."/>
        </authorList>
    </citation>
    <scope>NUCLEOTIDE SEQUENCE</scope>
    <source>
        <strain evidence="1">RS0144</strain>
    </source>
</reference>
<dbReference type="PANTHER" id="PTHR22744:SF14">
    <property type="entry name" value="BTB DOMAIN-CONTAINING PROTEIN-RELATED"/>
    <property type="match status" value="1"/>
</dbReference>